<protein>
    <submittedName>
        <fullName evidence="7">Mono/diheme cytochrome c family protein</fullName>
    </submittedName>
</protein>
<evidence type="ECO:0000313" key="7">
    <source>
        <dbReference type="EMBL" id="MBB5057082.1"/>
    </source>
</evidence>
<dbReference type="RefSeq" id="WP_184215561.1">
    <property type="nucleotide sequence ID" value="NZ_JACHIP010000002.1"/>
</dbReference>
<evidence type="ECO:0000256" key="1">
    <source>
        <dbReference type="ARBA" id="ARBA00022617"/>
    </source>
</evidence>
<feature type="chain" id="PRO_5031495745" evidence="5">
    <location>
        <begin position="20"/>
        <end position="143"/>
    </location>
</feature>
<dbReference type="PROSITE" id="PS51257">
    <property type="entry name" value="PROKAR_LIPOPROTEIN"/>
    <property type="match status" value="1"/>
</dbReference>
<dbReference type="EMBL" id="JACHIP010000002">
    <property type="protein sequence ID" value="MBB5057082.1"/>
    <property type="molecule type" value="Genomic_DNA"/>
</dbReference>
<dbReference type="InterPro" id="IPR036909">
    <property type="entry name" value="Cyt_c-like_dom_sf"/>
</dbReference>
<sequence>MKRVSGVAAVMLGACVLMGAADGSWLKRVPAGDKAKVNPLAGQKEAAEAGEHLYEEACSRCHGKQAEGKGNRPTLISERMKTTTDGELAWLLRNGNSWKGMPSWSVMPDGERWQLVAYMRSINTPATAAGIAVEARKSDGAGQ</sequence>
<dbReference type="GO" id="GO:0009055">
    <property type="term" value="F:electron transfer activity"/>
    <property type="evidence" value="ECO:0007669"/>
    <property type="project" value="InterPro"/>
</dbReference>
<dbReference type="InterPro" id="IPR009056">
    <property type="entry name" value="Cyt_c-like_dom"/>
</dbReference>
<keyword evidence="1 4" id="KW-0349">Heme</keyword>
<organism evidence="7 8">
    <name type="scientific">Granulicella aggregans</name>
    <dbReference type="NCBI Taxonomy" id="474949"/>
    <lineage>
        <taxon>Bacteria</taxon>
        <taxon>Pseudomonadati</taxon>
        <taxon>Acidobacteriota</taxon>
        <taxon>Terriglobia</taxon>
        <taxon>Terriglobales</taxon>
        <taxon>Acidobacteriaceae</taxon>
        <taxon>Granulicella</taxon>
    </lineage>
</organism>
<name>A0A7W7ZC46_9BACT</name>
<dbReference type="GO" id="GO:0020037">
    <property type="term" value="F:heme binding"/>
    <property type="evidence" value="ECO:0007669"/>
    <property type="project" value="InterPro"/>
</dbReference>
<reference evidence="7 8" key="1">
    <citation type="submission" date="2020-08" db="EMBL/GenBank/DDBJ databases">
        <title>Genomic Encyclopedia of Type Strains, Phase IV (KMG-V): Genome sequencing to study the core and pangenomes of soil and plant-associated prokaryotes.</title>
        <authorList>
            <person name="Whitman W."/>
        </authorList>
    </citation>
    <scope>NUCLEOTIDE SEQUENCE [LARGE SCALE GENOMIC DNA]</scope>
    <source>
        <strain evidence="7 8">M8UP14</strain>
    </source>
</reference>
<evidence type="ECO:0000256" key="2">
    <source>
        <dbReference type="ARBA" id="ARBA00022723"/>
    </source>
</evidence>
<accession>A0A7W7ZC46</accession>
<keyword evidence="3 4" id="KW-0408">Iron</keyword>
<dbReference type="AlphaFoldDB" id="A0A7W7ZC46"/>
<feature type="domain" description="Cytochrome c" evidence="6">
    <location>
        <begin position="45"/>
        <end position="123"/>
    </location>
</feature>
<dbReference type="SUPFAM" id="SSF46626">
    <property type="entry name" value="Cytochrome c"/>
    <property type="match status" value="1"/>
</dbReference>
<dbReference type="Gene3D" id="1.10.760.10">
    <property type="entry name" value="Cytochrome c-like domain"/>
    <property type="match status" value="1"/>
</dbReference>
<dbReference type="GO" id="GO:0046872">
    <property type="term" value="F:metal ion binding"/>
    <property type="evidence" value="ECO:0007669"/>
    <property type="project" value="UniProtKB-KW"/>
</dbReference>
<proteinExistence type="predicted"/>
<feature type="signal peptide" evidence="5">
    <location>
        <begin position="1"/>
        <end position="19"/>
    </location>
</feature>
<gene>
    <name evidence="7" type="ORF">HDF16_001767</name>
</gene>
<dbReference type="Pfam" id="PF13442">
    <property type="entry name" value="Cytochrome_CBB3"/>
    <property type="match status" value="1"/>
</dbReference>
<keyword evidence="5" id="KW-0732">Signal</keyword>
<comment type="caution">
    <text evidence="7">The sequence shown here is derived from an EMBL/GenBank/DDBJ whole genome shotgun (WGS) entry which is preliminary data.</text>
</comment>
<evidence type="ECO:0000256" key="4">
    <source>
        <dbReference type="PROSITE-ProRule" id="PRU00433"/>
    </source>
</evidence>
<evidence type="ECO:0000313" key="8">
    <source>
        <dbReference type="Proteomes" id="UP000540989"/>
    </source>
</evidence>
<evidence type="ECO:0000259" key="6">
    <source>
        <dbReference type="PROSITE" id="PS51007"/>
    </source>
</evidence>
<dbReference type="Proteomes" id="UP000540989">
    <property type="component" value="Unassembled WGS sequence"/>
</dbReference>
<evidence type="ECO:0000256" key="3">
    <source>
        <dbReference type="ARBA" id="ARBA00023004"/>
    </source>
</evidence>
<keyword evidence="2 4" id="KW-0479">Metal-binding</keyword>
<dbReference type="PROSITE" id="PS51007">
    <property type="entry name" value="CYTC"/>
    <property type="match status" value="1"/>
</dbReference>
<keyword evidence="8" id="KW-1185">Reference proteome</keyword>
<evidence type="ECO:0000256" key="5">
    <source>
        <dbReference type="SAM" id="SignalP"/>
    </source>
</evidence>